<feature type="transmembrane region" description="Helical" evidence="6">
    <location>
        <begin position="739"/>
        <end position="763"/>
    </location>
</feature>
<feature type="compositionally biased region" description="Polar residues" evidence="5">
    <location>
        <begin position="584"/>
        <end position="593"/>
    </location>
</feature>
<dbReference type="Proteomes" id="UP000001640">
    <property type="component" value="Chromosome 2"/>
</dbReference>
<feature type="transmembrane region" description="Helical" evidence="6">
    <location>
        <begin position="779"/>
        <end position="805"/>
    </location>
</feature>
<dbReference type="AlphaFoldDB" id="G0VA04"/>
<evidence type="ECO:0000313" key="8">
    <source>
        <dbReference type="Proteomes" id="UP000001640"/>
    </source>
</evidence>
<keyword evidence="8" id="KW-1185">Reference proteome</keyword>
<dbReference type="GO" id="GO:0006799">
    <property type="term" value="P:polyphosphate biosynthetic process"/>
    <property type="evidence" value="ECO:0007669"/>
    <property type="project" value="EnsemblFungi"/>
</dbReference>
<dbReference type="OMA" id="IRYWNEF"/>
<dbReference type="HOGENOM" id="CLU_016933_0_0_1"/>
<proteinExistence type="predicted"/>
<dbReference type="GO" id="GO:0042144">
    <property type="term" value="P:vacuole fusion, non-autophagic"/>
    <property type="evidence" value="ECO:0007669"/>
    <property type="project" value="TreeGrafter"/>
</dbReference>
<evidence type="ECO:0000313" key="7">
    <source>
        <dbReference type="EMBL" id="CCC68489.1"/>
    </source>
</evidence>
<dbReference type="FunCoup" id="G0VA04">
    <property type="interactions" value="44"/>
</dbReference>
<evidence type="ECO:0000256" key="3">
    <source>
        <dbReference type="ARBA" id="ARBA00022989"/>
    </source>
</evidence>
<reference evidence="7 8" key="1">
    <citation type="journal article" date="2011" name="Proc. Natl. Acad. Sci. U.S.A.">
        <title>Evolutionary erosion of yeast sex chromosomes by mating-type switching accidents.</title>
        <authorList>
            <person name="Gordon J.L."/>
            <person name="Armisen D."/>
            <person name="Proux-Wera E."/>
            <person name="Oheigeartaigh S.S."/>
            <person name="Byrne K.P."/>
            <person name="Wolfe K.H."/>
        </authorList>
    </citation>
    <scope>NUCLEOTIDE SEQUENCE [LARGE SCALE GENOMIC DNA]</scope>
    <source>
        <strain evidence="8">ATCC 76901 / BCRC 22586 / CBS 4309 / NBRC 1992 / NRRL Y-12630</strain>
    </source>
</reference>
<sequence length="837" mass="96517">MNFSSHVLDKSVPQWKHQNLEYDKLKKAIMRHTRLETLDAMFKEQFQNINLFVSLKIKEISTRIMSVEASILQQTMRKGPSNFKIVFSHVNDCNEELQMLSRYLIVQKLAVKKLLRRLISSHDGSAVVEEWVTELYQSDDYQNGYQGVSFAKLDLDPYLIEISLIVDVLNDLKLKVTTNNNNDVSSTLLTSKHNETLNLRSNENPPSIQNNGEDIIRSAIDFDTIFMDKCLPLHRLIVSNENIEEFKFMLLSNEFRIVDDQLISTSKDIIVSTEQNRPNLNVKKSMASIRSFQTFQSSTKQRNNSATSTSHGGLPSLRLSQNMLSISLLDLDPTGVPRFMKDDAFNQSPTLLIHLQDTNISPNCILMCHMGGLRDHLVTNNIPLEVINQVLSQDVKGSIPPSNSNFNPIDNMALEWIMNQKLRHTGMKIDIKRTRLIFSTEEFTYLISIDEKICITFNDEKFYFPHSIVEIKLLSKKSPSSMHANNINNPTKSMNEKLQHIFREVYEKNIQCFSLDRNWTLWKICYSICQLPNVNDNDLFKLLLQCDYTLPPNDSLSTEEFFALGHDGILELCYPPFQEEIRNKSQSQSTHSNFKPHPYNESKANKQKERTFRYWNEFDDDQASINRENQHFYQDEDESICSQEDHGLVTFNRPFIDSMFDKFKSIKSMIIPRKRKQRKKRQQDGTSIYGSTYVLGSRSTLTLSPGSESDLEALLEYDPSNVQESESIYEFKHDQVLTVFYLASLLISCMTSGLCLGIVLALFRESENDDVIVFDGINFLLAVIIGSLLVSLILIIVSLLLLFSRFTLAPLWHYISCFVFFIMVTFTVCYAIVEIFF</sequence>
<feature type="compositionally biased region" description="Polar residues" evidence="5">
    <location>
        <begin position="296"/>
        <end position="311"/>
    </location>
</feature>
<evidence type="ECO:0000256" key="1">
    <source>
        <dbReference type="ARBA" id="ARBA00004127"/>
    </source>
</evidence>
<gene>
    <name evidence="7" type="primary">NCAS0B04050</name>
    <name evidence="7" type="ordered locus">NCAS_0B04050</name>
</gene>
<comment type="subcellular location">
    <subcellularLocation>
        <location evidence="1">Endomembrane system</location>
        <topology evidence="1">Multi-pass membrane protein</topology>
    </subcellularLocation>
</comment>
<dbReference type="GO" id="GO:0030643">
    <property type="term" value="P:intracellular phosphate ion homeostasis"/>
    <property type="evidence" value="ECO:0007669"/>
    <property type="project" value="EnsemblFungi"/>
</dbReference>
<evidence type="ECO:0000256" key="4">
    <source>
        <dbReference type="ARBA" id="ARBA00023136"/>
    </source>
</evidence>
<feature type="region of interest" description="Disordered" evidence="5">
    <location>
        <begin position="296"/>
        <end position="316"/>
    </location>
</feature>
<keyword evidence="3 6" id="KW-1133">Transmembrane helix</keyword>
<dbReference type="EMBL" id="HE576753">
    <property type="protein sequence ID" value="CCC68489.1"/>
    <property type="molecule type" value="Genomic_DNA"/>
</dbReference>
<keyword evidence="4 6" id="KW-0472">Membrane</keyword>
<dbReference type="PANTHER" id="PTHR46140">
    <property type="entry name" value="VACUOLAR TRANSPORTER CHAPERONE 1-RELATED"/>
    <property type="match status" value="1"/>
</dbReference>
<feature type="region of interest" description="Disordered" evidence="5">
    <location>
        <begin position="584"/>
        <end position="604"/>
    </location>
</feature>
<accession>G0VA04</accession>
<keyword evidence="2 6" id="KW-0812">Transmembrane</keyword>
<evidence type="ECO:0000256" key="2">
    <source>
        <dbReference type="ARBA" id="ARBA00022692"/>
    </source>
</evidence>
<evidence type="ECO:0008006" key="9">
    <source>
        <dbReference type="Google" id="ProtNLM"/>
    </source>
</evidence>
<dbReference type="PANTHER" id="PTHR46140:SF1">
    <property type="entry name" value="VACUOLAR TRANSPORTER CHAPERONE COMPLEX SUBUNIT 4-RELATED"/>
    <property type="match status" value="1"/>
</dbReference>
<name>G0VA04_NAUCA</name>
<organism evidence="7 8">
    <name type="scientific">Naumovozyma castellii</name>
    <name type="common">Yeast</name>
    <name type="synonym">Saccharomyces castellii</name>
    <dbReference type="NCBI Taxonomy" id="27288"/>
    <lineage>
        <taxon>Eukaryota</taxon>
        <taxon>Fungi</taxon>
        <taxon>Dikarya</taxon>
        <taxon>Ascomycota</taxon>
        <taxon>Saccharomycotina</taxon>
        <taxon>Saccharomycetes</taxon>
        <taxon>Saccharomycetales</taxon>
        <taxon>Saccharomycetaceae</taxon>
        <taxon>Naumovozyma</taxon>
    </lineage>
</organism>
<dbReference type="GO" id="GO:0000329">
    <property type="term" value="C:fungal-type vacuole membrane"/>
    <property type="evidence" value="ECO:0007669"/>
    <property type="project" value="EnsemblFungi"/>
</dbReference>
<reference key="2">
    <citation type="submission" date="2011-08" db="EMBL/GenBank/DDBJ databases">
        <title>Genome sequence of Naumovozyma castellii.</title>
        <authorList>
            <person name="Gordon J.L."/>
            <person name="Armisen D."/>
            <person name="Proux-Wera E."/>
            <person name="OhEigeartaigh S.S."/>
            <person name="Byrne K.P."/>
            <person name="Wolfe K.H."/>
        </authorList>
    </citation>
    <scope>NUCLEOTIDE SEQUENCE</scope>
    <source>
        <strain>Type strain:CBS 4309</strain>
    </source>
</reference>
<dbReference type="CDD" id="cd14474">
    <property type="entry name" value="SPX_YDR089W"/>
    <property type="match status" value="1"/>
</dbReference>
<evidence type="ECO:0000256" key="6">
    <source>
        <dbReference type="SAM" id="Phobius"/>
    </source>
</evidence>
<dbReference type="GO" id="GO:0033254">
    <property type="term" value="C:vacuolar transporter chaperone complex"/>
    <property type="evidence" value="ECO:0007669"/>
    <property type="project" value="EnsemblFungi"/>
</dbReference>
<dbReference type="GO" id="GO:0016237">
    <property type="term" value="P:microautophagy"/>
    <property type="evidence" value="ECO:0007669"/>
    <property type="project" value="TreeGrafter"/>
</dbReference>
<feature type="transmembrane region" description="Helical" evidence="6">
    <location>
        <begin position="811"/>
        <end position="833"/>
    </location>
</feature>
<dbReference type="OrthoDB" id="5588846at2759"/>
<dbReference type="InterPro" id="IPR051572">
    <property type="entry name" value="VTC_Complex_Subunit"/>
</dbReference>
<dbReference type="STRING" id="1064592.G0VA04"/>
<dbReference type="GO" id="GO:0007034">
    <property type="term" value="P:vacuolar transport"/>
    <property type="evidence" value="ECO:0007669"/>
    <property type="project" value="TreeGrafter"/>
</dbReference>
<protein>
    <recommendedName>
        <fullName evidence="9">SPX domain-containing protein</fullName>
    </recommendedName>
</protein>
<dbReference type="GeneID" id="96902048"/>
<dbReference type="InParanoid" id="G0VA04"/>
<dbReference type="KEGG" id="ncs:NCAS_0B04050"/>
<dbReference type="RefSeq" id="XP_003674862.1">
    <property type="nucleotide sequence ID" value="XM_003674814.1"/>
</dbReference>
<evidence type="ECO:0000256" key="5">
    <source>
        <dbReference type="SAM" id="MobiDB-lite"/>
    </source>
</evidence>
<dbReference type="eggNOG" id="ENOG502QSRA">
    <property type="taxonomic scope" value="Eukaryota"/>
</dbReference>
<dbReference type="GO" id="GO:0012505">
    <property type="term" value="C:endomembrane system"/>
    <property type="evidence" value="ECO:0007669"/>
    <property type="project" value="UniProtKB-SubCell"/>
</dbReference>